<keyword evidence="9" id="KW-1185">Reference proteome</keyword>
<name>A0A255ZQM6_9FLAO</name>
<keyword evidence="4" id="KW-0732">Signal</keyword>
<sequence>MKFSLTLILLCSIAFAHSQSVQSPSKKINVVFALDDSGRPYYTADYNKKPVITRSYLGIKLKDMPALSSGFSVTRTSATSVNENWKPVLGEVAVINNHYNQLFVSLVQQTTGRQVNIIFRVFDEGVAFRYEFPVQKELNYFVITDELTEFSLTANHKAFWIPADFDSQEYVYNETPISEIDNDRLNLNNGIALKSIGGRYGVQSPLMMKTSDGLYLNIFEAAVINYPVMHLSKDPSANKFTAMLVPNALGDKAYLQAPAATPWRTVMVSDDARIIAASKMVLNLNEPSKIDDTSWIKPMKYVGVWWEMHVGRSTWDYAGSQNAQNQLSGQPIRSRHGATTENTKRYIDFAKEHGFDGVLVEGWNTGWEDWFGNWKEEVFDFVTPYPDFDIKEVSEYARRKGIKMIMHHETSGSVANYERRIDRAFNNMVTYGYPAVKTGYVGKIIPRGEYHDGQAMVNHFNYVPQRAAEYKIMVNSHESSRPTGVHRTWPNYIAAEAARGNEFNAWSSGNPPSHETILPFTRLLGGPMDYTPGIFEIKMNAYDAAKIEQVHTTLTKQLALYVTLYSPLQMAADLPENYEKHPEAFRFIKDVGLDWDDTKVLEAEPGDYITVARKEKGTARWFLGAITDENARQADISLSFLTPGKKYKAVIYRDGKSAHWKDNPMSYEIKTISVTSKTKLKLNLAPGGGAAISFFPED</sequence>
<reference evidence="8 9" key="1">
    <citation type="submission" date="2017-07" db="EMBL/GenBank/DDBJ databases">
        <title>Flavobacterium cyanobacteriorum sp. nov., isolated from cyanobacterial aggregates in a eutrophic lake.</title>
        <authorList>
            <person name="Cai H."/>
        </authorList>
    </citation>
    <scope>NUCLEOTIDE SEQUENCE [LARGE SCALE GENOMIC DNA]</scope>
    <source>
        <strain evidence="8 9">TH021</strain>
    </source>
</reference>
<feature type="domain" description="Glycosyl-hydrolase 97 C-terminal oligomerisation" evidence="7">
    <location>
        <begin position="594"/>
        <end position="694"/>
    </location>
</feature>
<dbReference type="Gene3D" id="3.20.20.70">
    <property type="entry name" value="Aldolase class I"/>
    <property type="match status" value="1"/>
</dbReference>
<gene>
    <name evidence="8" type="ORF">CHU92_02985</name>
</gene>
<evidence type="ECO:0000256" key="3">
    <source>
        <dbReference type="ARBA" id="ARBA00022837"/>
    </source>
</evidence>
<dbReference type="EMBL" id="NOXV01000169">
    <property type="protein sequence ID" value="OYQ43756.1"/>
    <property type="molecule type" value="Genomic_DNA"/>
</dbReference>
<dbReference type="InterPro" id="IPR029486">
    <property type="entry name" value="GH97_N"/>
</dbReference>
<dbReference type="InterPro" id="IPR019563">
    <property type="entry name" value="GH97_catalytic"/>
</dbReference>
<feature type="chain" id="PRO_5012603829" evidence="4">
    <location>
        <begin position="17"/>
        <end position="698"/>
    </location>
</feature>
<evidence type="ECO:0000259" key="7">
    <source>
        <dbReference type="Pfam" id="PF14509"/>
    </source>
</evidence>
<dbReference type="RefSeq" id="WP_094412457.1">
    <property type="nucleotide sequence ID" value="NZ_NOXV01000169.1"/>
</dbReference>
<dbReference type="Pfam" id="PF14509">
    <property type="entry name" value="GH97_C"/>
    <property type="match status" value="1"/>
</dbReference>
<feature type="domain" description="Glycosyl-hydrolase 97 N-terminal" evidence="6">
    <location>
        <begin position="21"/>
        <end position="287"/>
    </location>
</feature>
<evidence type="ECO:0000313" key="8">
    <source>
        <dbReference type="EMBL" id="OYQ43756.1"/>
    </source>
</evidence>
<evidence type="ECO:0000259" key="5">
    <source>
        <dbReference type="Pfam" id="PF10566"/>
    </source>
</evidence>
<dbReference type="Proteomes" id="UP000216605">
    <property type="component" value="Unassembled WGS sequence"/>
</dbReference>
<evidence type="ECO:0000259" key="6">
    <source>
        <dbReference type="Pfam" id="PF14508"/>
    </source>
</evidence>
<dbReference type="InterPro" id="IPR013785">
    <property type="entry name" value="Aldolase_TIM"/>
</dbReference>
<dbReference type="OrthoDB" id="57532at2"/>
<dbReference type="PANTHER" id="PTHR35803:SF1">
    <property type="entry name" value="GLUCAN 1,4-ALPHA-GLUCOSIDASE SUSB"/>
    <property type="match status" value="1"/>
</dbReference>
<evidence type="ECO:0000256" key="1">
    <source>
        <dbReference type="ARBA" id="ARBA00001913"/>
    </source>
</evidence>
<proteinExistence type="predicted"/>
<protein>
    <submittedName>
        <fullName evidence="8">Alpha-glucosidase</fullName>
    </submittedName>
</protein>
<comment type="caution">
    <text evidence="8">The sequence shown here is derived from an EMBL/GenBank/DDBJ whole genome shotgun (WGS) entry which is preliminary data.</text>
</comment>
<evidence type="ECO:0000256" key="2">
    <source>
        <dbReference type="ARBA" id="ARBA00011245"/>
    </source>
</evidence>
<dbReference type="InterPro" id="IPR052720">
    <property type="entry name" value="Glycosyl_hydrolase_97"/>
</dbReference>
<comment type="cofactor">
    <cofactor evidence="1">
        <name>Ca(2+)</name>
        <dbReference type="ChEBI" id="CHEBI:29108"/>
    </cofactor>
</comment>
<dbReference type="AlphaFoldDB" id="A0A255ZQM6"/>
<dbReference type="GO" id="GO:0030246">
    <property type="term" value="F:carbohydrate binding"/>
    <property type="evidence" value="ECO:0007669"/>
    <property type="project" value="InterPro"/>
</dbReference>
<dbReference type="SUPFAM" id="SSF51445">
    <property type="entry name" value="(Trans)glycosidases"/>
    <property type="match status" value="1"/>
</dbReference>
<feature type="domain" description="Glycosyl-hydrolase 97 catalytic" evidence="5">
    <location>
        <begin position="305"/>
        <end position="498"/>
    </location>
</feature>
<dbReference type="InterPro" id="IPR014718">
    <property type="entry name" value="GH-type_carb-bd"/>
</dbReference>
<dbReference type="PANTHER" id="PTHR35803">
    <property type="entry name" value="GLUCAN 1,4-ALPHA-GLUCOSIDASE SUSB-RELATED"/>
    <property type="match status" value="1"/>
</dbReference>
<accession>A0A255ZQM6</accession>
<evidence type="ECO:0000256" key="4">
    <source>
        <dbReference type="SAM" id="SignalP"/>
    </source>
</evidence>
<evidence type="ECO:0000313" key="9">
    <source>
        <dbReference type="Proteomes" id="UP000216605"/>
    </source>
</evidence>
<keyword evidence="3" id="KW-0106">Calcium</keyword>
<dbReference type="InterPro" id="IPR017853">
    <property type="entry name" value="GH"/>
</dbReference>
<dbReference type="InterPro" id="IPR029483">
    <property type="entry name" value="GH97_C"/>
</dbReference>
<feature type="signal peptide" evidence="4">
    <location>
        <begin position="1"/>
        <end position="16"/>
    </location>
</feature>
<dbReference type="Pfam" id="PF14508">
    <property type="entry name" value="GH97_N"/>
    <property type="match status" value="1"/>
</dbReference>
<comment type="subunit">
    <text evidence="2">Monomer.</text>
</comment>
<dbReference type="Gene3D" id="2.70.98.10">
    <property type="match status" value="1"/>
</dbReference>
<organism evidence="8 9">
    <name type="scientific">Flavobacterium cyanobacteriorum</name>
    <dbReference type="NCBI Taxonomy" id="2022802"/>
    <lineage>
        <taxon>Bacteria</taxon>
        <taxon>Pseudomonadati</taxon>
        <taxon>Bacteroidota</taxon>
        <taxon>Flavobacteriia</taxon>
        <taxon>Flavobacteriales</taxon>
        <taxon>Flavobacteriaceae</taxon>
        <taxon>Flavobacterium</taxon>
    </lineage>
</organism>
<dbReference type="Pfam" id="PF10566">
    <property type="entry name" value="Glyco_hydro_97"/>
    <property type="match status" value="1"/>
</dbReference>